<name>A0A917QHE9_9HYPH</name>
<protein>
    <submittedName>
        <fullName evidence="1">Uncharacterized protein</fullName>
    </submittedName>
</protein>
<sequence length="66" mass="7560">MNASLQHLISLASKVRMTDQQQEEQRRSFAYGTTHIENETVTRDMVDRAADKLKSGQNVEPAQRSR</sequence>
<evidence type="ECO:0000313" key="2">
    <source>
        <dbReference type="Proteomes" id="UP000600449"/>
    </source>
</evidence>
<evidence type="ECO:0000313" key="1">
    <source>
        <dbReference type="EMBL" id="GGK49963.1"/>
    </source>
</evidence>
<reference evidence="1 2" key="1">
    <citation type="journal article" date="2014" name="Int. J. Syst. Evol. Microbiol.">
        <title>Complete genome sequence of Corynebacterium casei LMG S-19264T (=DSM 44701T), isolated from a smear-ripened cheese.</title>
        <authorList>
            <consortium name="US DOE Joint Genome Institute (JGI-PGF)"/>
            <person name="Walter F."/>
            <person name="Albersmeier A."/>
            <person name="Kalinowski J."/>
            <person name="Ruckert C."/>
        </authorList>
    </citation>
    <scope>NUCLEOTIDE SEQUENCE [LARGE SCALE GENOMIC DNA]</scope>
    <source>
        <strain evidence="1 2">CGMCC 1.9161</strain>
    </source>
</reference>
<dbReference type="Proteomes" id="UP000600449">
    <property type="component" value="Unassembled WGS sequence"/>
</dbReference>
<dbReference type="EMBL" id="BMMF01000014">
    <property type="protein sequence ID" value="GGK49963.1"/>
    <property type="molecule type" value="Genomic_DNA"/>
</dbReference>
<gene>
    <name evidence="1" type="ORF">GCM10011322_41270</name>
</gene>
<keyword evidence="2" id="KW-1185">Reference proteome</keyword>
<accession>A0A917QHE9</accession>
<dbReference type="AlphaFoldDB" id="A0A917QHE9"/>
<comment type="caution">
    <text evidence="1">The sequence shown here is derived from an EMBL/GenBank/DDBJ whole genome shotgun (WGS) entry which is preliminary data.</text>
</comment>
<organism evidence="1 2">
    <name type="scientific">Salinarimonas ramus</name>
    <dbReference type="NCBI Taxonomy" id="690164"/>
    <lineage>
        <taxon>Bacteria</taxon>
        <taxon>Pseudomonadati</taxon>
        <taxon>Pseudomonadota</taxon>
        <taxon>Alphaproteobacteria</taxon>
        <taxon>Hyphomicrobiales</taxon>
        <taxon>Salinarimonadaceae</taxon>
        <taxon>Salinarimonas</taxon>
    </lineage>
</organism>
<proteinExistence type="predicted"/>
<dbReference type="RefSeq" id="WP_188915152.1">
    <property type="nucleotide sequence ID" value="NZ_BMMF01000014.1"/>
</dbReference>